<dbReference type="Proteomes" id="UP000324222">
    <property type="component" value="Unassembled WGS sequence"/>
</dbReference>
<accession>A0A5B7E003</accession>
<dbReference type="AlphaFoldDB" id="A0A5B7E003"/>
<reference evidence="1 2" key="1">
    <citation type="submission" date="2019-05" db="EMBL/GenBank/DDBJ databases">
        <title>Another draft genome of Portunus trituberculatus and its Hox gene families provides insights of decapod evolution.</title>
        <authorList>
            <person name="Jeong J.-H."/>
            <person name="Song I."/>
            <person name="Kim S."/>
            <person name="Choi T."/>
            <person name="Kim D."/>
            <person name="Ryu S."/>
            <person name="Kim W."/>
        </authorList>
    </citation>
    <scope>NUCLEOTIDE SEQUENCE [LARGE SCALE GENOMIC DNA]</scope>
    <source>
        <tissue evidence="1">Muscle</tissue>
    </source>
</reference>
<dbReference type="EMBL" id="VSRR010001610">
    <property type="protein sequence ID" value="MPC26523.1"/>
    <property type="molecule type" value="Genomic_DNA"/>
</dbReference>
<protein>
    <submittedName>
        <fullName evidence="1">Uncharacterized protein</fullName>
    </submittedName>
</protein>
<evidence type="ECO:0000313" key="2">
    <source>
        <dbReference type="Proteomes" id="UP000324222"/>
    </source>
</evidence>
<proteinExistence type="predicted"/>
<name>A0A5B7E003_PORTR</name>
<comment type="caution">
    <text evidence="1">The sequence shown here is derived from an EMBL/GenBank/DDBJ whole genome shotgun (WGS) entry which is preliminary data.</text>
</comment>
<keyword evidence="2" id="KW-1185">Reference proteome</keyword>
<evidence type="ECO:0000313" key="1">
    <source>
        <dbReference type="EMBL" id="MPC26523.1"/>
    </source>
</evidence>
<sequence>MKKSQVKKINIGYDAMKILTYESQVKKVVIKPWI</sequence>
<gene>
    <name evidence="1" type="ORF">E2C01_019666</name>
</gene>
<organism evidence="1 2">
    <name type="scientific">Portunus trituberculatus</name>
    <name type="common">Swimming crab</name>
    <name type="synonym">Neptunus trituberculatus</name>
    <dbReference type="NCBI Taxonomy" id="210409"/>
    <lineage>
        <taxon>Eukaryota</taxon>
        <taxon>Metazoa</taxon>
        <taxon>Ecdysozoa</taxon>
        <taxon>Arthropoda</taxon>
        <taxon>Crustacea</taxon>
        <taxon>Multicrustacea</taxon>
        <taxon>Malacostraca</taxon>
        <taxon>Eumalacostraca</taxon>
        <taxon>Eucarida</taxon>
        <taxon>Decapoda</taxon>
        <taxon>Pleocyemata</taxon>
        <taxon>Brachyura</taxon>
        <taxon>Eubrachyura</taxon>
        <taxon>Portunoidea</taxon>
        <taxon>Portunidae</taxon>
        <taxon>Portuninae</taxon>
        <taxon>Portunus</taxon>
    </lineage>
</organism>